<name>A0A9P7ZCB2_9HELO</name>
<dbReference type="Gene3D" id="3.30.420.10">
    <property type="entry name" value="Ribonuclease H-like superfamily/Ribonuclease H"/>
    <property type="match status" value="1"/>
</dbReference>
<protein>
    <recommendedName>
        <fullName evidence="3">RNase H type-1 domain-containing protein</fullName>
    </recommendedName>
</protein>
<dbReference type="GO" id="GO:0003676">
    <property type="term" value="F:nucleic acid binding"/>
    <property type="evidence" value="ECO:0007669"/>
    <property type="project" value="InterPro"/>
</dbReference>
<organism evidence="1 2">
    <name type="scientific">Calycina marina</name>
    <dbReference type="NCBI Taxonomy" id="1763456"/>
    <lineage>
        <taxon>Eukaryota</taxon>
        <taxon>Fungi</taxon>
        <taxon>Dikarya</taxon>
        <taxon>Ascomycota</taxon>
        <taxon>Pezizomycotina</taxon>
        <taxon>Leotiomycetes</taxon>
        <taxon>Helotiales</taxon>
        <taxon>Pezizellaceae</taxon>
        <taxon>Calycina</taxon>
    </lineage>
</organism>
<dbReference type="SUPFAM" id="SSF53098">
    <property type="entry name" value="Ribonuclease H-like"/>
    <property type="match status" value="1"/>
</dbReference>
<dbReference type="InterPro" id="IPR036397">
    <property type="entry name" value="RNaseH_sf"/>
</dbReference>
<dbReference type="OrthoDB" id="245563at2759"/>
<dbReference type="EMBL" id="MU253737">
    <property type="protein sequence ID" value="KAG9249281.1"/>
    <property type="molecule type" value="Genomic_DNA"/>
</dbReference>
<accession>A0A9P7ZCB2</accession>
<dbReference type="AlphaFoldDB" id="A0A9P7ZCB2"/>
<evidence type="ECO:0000313" key="1">
    <source>
        <dbReference type="EMBL" id="KAG9249281.1"/>
    </source>
</evidence>
<dbReference type="InterPro" id="IPR012337">
    <property type="entry name" value="RNaseH-like_sf"/>
</dbReference>
<sequence length="261" mass="28989">MSSNTAKMDDSFISDASSTVVASVASTVVRASIESHSCPTSWSEDRSFDETIYYDQGLTVRDIERRRPNEQFAYVACAEIQEYDGVKYIGRHLDCIIIGVDGIYALGESDHRIAIGVFIGPGSIYNLALPMAGDTTTYGGFRNKSKHVELLAGYHGLQRAILVARHGLSDVTQIVIKSPSQYLFYVMTYLSFRWERNGYINTMGETVNSSTLVQRMLATVRELNDMGIEVNFWRIDGIALKDAHGLAHSAMETIDCELGMD</sequence>
<evidence type="ECO:0000313" key="2">
    <source>
        <dbReference type="Proteomes" id="UP000887226"/>
    </source>
</evidence>
<gene>
    <name evidence="1" type="ORF">BJ878DRAFT_547264</name>
</gene>
<keyword evidence="2" id="KW-1185">Reference proteome</keyword>
<evidence type="ECO:0008006" key="3">
    <source>
        <dbReference type="Google" id="ProtNLM"/>
    </source>
</evidence>
<proteinExistence type="predicted"/>
<reference evidence="1" key="1">
    <citation type="journal article" date="2021" name="IMA Fungus">
        <title>Genomic characterization of three marine fungi, including Emericellopsis atlantica sp. nov. with signatures of a generalist lifestyle and marine biomass degradation.</title>
        <authorList>
            <person name="Hagestad O.C."/>
            <person name="Hou L."/>
            <person name="Andersen J.H."/>
            <person name="Hansen E.H."/>
            <person name="Altermark B."/>
            <person name="Li C."/>
            <person name="Kuhnert E."/>
            <person name="Cox R.J."/>
            <person name="Crous P.W."/>
            <person name="Spatafora J.W."/>
            <person name="Lail K."/>
            <person name="Amirebrahimi M."/>
            <person name="Lipzen A."/>
            <person name="Pangilinan J."/>
            <person name="Andreopoulos W."/>
            <person name="Hayes R.D."/>
            <person name="Ng V."/>
            <person name="Grigoriev I.V."/>
            <person name="Jackson S.A."/>
            <person name="Sutton T.D.S."/>
            <person name="Dobson A.D.W."/>
            <person name="Rama T."/>
        </authorList>
    </citation>
    <scope>NUCLEOTIDE SEQUENCE</scope>
    <source>
        <strain evidence="1">TRa3180A</strain>
    </source>
</reference>
<dbReference type="Proteomes" id="UP000887226">
    <property type="component" value="Unassembled WGS sequence"/>
</dbReference>
<comment type="caution">
    <text evidence="1">The sequence shown here is derived from an EMBL/GenBank/DDBJ whole genome shotgun (WGS) entry which is preliminary data.</text>
</comment>